<sequence>MKKQLTYVLAAACCLVAAGCKKNESLTARQKDDQSAKRVMVGEMTGVLPTGAYKLVTYVTAPATNKAVGIIGGLSGTADGVKIEQRGFMTNKAQEWRITSLGSGEYSIVNINSGKCIDIPFGNAVSGAEVWQYPYTGDNAQKWIITDIGSGVYQIKAKLNNTLGLNVTGGSTADGVKISLNSLTTNNSKFYIYRVAYKDKVATDFFKRTTGWTAGDGAMSIGLSDGRTLWNFGDCHQNDYSAGTVPCLFNVNSCAIVQPSGNWNPASSTLLLGPTNPNDGKKNLYRSNATAEYFNWPTHGTQIGTTAYIMSDVWHYTHIPAGTTQQVYDKPQWIKVNTSSITTAPTYVDLPVSLNPNSNGGIEWGFGLIKESDGYLYVYGRKQGGFGVGAIYVARILQSAPENVSGWTFWNGSSWVSTVASAVSIGEAPTTSFHISKVGSKYLCVVSHFALTCLDNAQNIYTATASAKTGPFPSTAGSSSWKVIYQIDERAPNGNFPSWYLPIAHHQFTANNELLIIYSVNGYGAPLAPACYNECNGSFRKDPDTYRPKAIRVPLKLIDSSL</sequence>
<evidence type="ECO:0000313" key="3">
    <source>
        <dbReference type="Proteomes" id="UP000253209"/>
    </source>
</evidence>
<organism evidence="2 3">
    <name type="scientific">Mucilaginibacter hurinus</name>
    <dbReference type="NCBI Taxonomy" id="2201324"/>
    <lineage>
        <taxon>Bacteria</taxon>
        <taxon>Pseudomonadati</taxon>
        <taxon>Bacteroidota</taxon>
        <taxon>Sphingobacteriia</taxon>
        <taxon>Sphingobacteriales</taxon>
        <taxon>Sphingobacteriaceae</taxon>
        <taxon>Mucilaginibacter</taxon>
    </lineage>
</organism>
<accession>A0A367GRF4</accession>
<dbReference type="InterPro" id="IPR035992">
    <property type="entry name" value="Ricin_B-like_lectins"/>
</dbReference>
<keyword evidence="3" id="KW-1185">Reference proteome</keyword>
<protein>
    <recommendedName>
        <fullName evidence="1">Ricin B lectin domain-containing protein</fullName>
    </recommendedName>
</protein>
<feature type="domain" description="Ricin B lectin" evidence="1">
    <location>
        <begin position="93"/>
        <end position="180"/>
    </location>
</feature>
<dbReference type="CDD" id="cd00161">
    <property type="entry name" value="beta-trefoil_Ricin-like"/>
    <property type="match status" value="1"/>
</dbReference>
<comment type="caution">
    <text evidence="2">The sequence shown here is derived from an EMBL/GenBank/DDBJ whole genome shotgun (WGS) entry which is preliminary data.</text>
</comment>
<proteinExistence type="predicted"/>
<dbReference type="EMBL" id="QGDC01000004">
    <property type="protein sequence ID" value="RCH55281.1"/>
    <property type="molecule type" value="Genomic_DNA"/>
</dbReference>
<dbReference type="Pfam" id="PF14200">
    <property type="entry name" value="RicinB_lectin_2"/>
    <property type="match status" value="1"/>
</dbReference>
<dbReference type="PROSITE" id="PS51257">
    <property type="entry name" value="PROKAR_LIPOPROTEIN"/>
    <property type="match status" value="1"/>
</dbReference>
<dbReference type="AlphaFoldDB" id="A0A367GRF4"/>
<dbReference type="PROSITE" id="PS50231">
    <property type="entry name" value="RICIN_B_LECTIN"/>
    <property type="match status" value="1"/>
</dbReference>
<dbReference type="Proteomes" id="UP000253209">
    <property type="component" value="Unassembled WGS sequence"/>
</dbReference>
<dbReference type="SUPFAM" id="SSF50370">
    <property type="entry name" value="Ricin B-like lectins"/>
    <property type="match status" value="1"/>
</dbReference>
<evidence type="ECO:0000313" key="2">
    <source>
        <dbReference type="EMBL" id="RCH55281.1"/>
    </source>
</evidence>
<dbReference type="RefSeq" id="WP_114004903.1">
    <property type="nucleotide sequence ID" value="NZ_QGDC01000004.1"/>
</dbReference>
<reference evidence="2 3" key="1">
    <citation type="submission" date="2018-05" db="EMBL/GenBank/DDBJ databases">
        <title>Mucilaginibacter hurinus sp. nov., isolated from briquette warehouse soil.</title>
        <authorList>
            <person name="Choi L."/>
        </authorList>
    </citation>
    <scope>NUCLEOTIDE SEQUENCE [LARGE SCALE GENOMIC DNA]</scope>
    <source>
        <strain evidence="2 3">ZR32</strain>
    </source>
</reference>
<name>A0A367GRF4_9SPHI</name>
<dbReference type="InterPro" id="IPR000772">
    <property type="entry name" value="Ricin_B_lectin"/>
</dbReference>
<gene>
    <name evidence="2" type="ORF">DJ568_08850</name>
</gene>
<dbReference type="Gene3D" id="2.80.10.50">
    <property type="match status" value="1"/>
</dbReference>
<evidence type="ECO:0000259" key="1">
    <source>
        <dbReference type="Pfam" id="PF14200"/>
    </source>
</evidence>
<dbReference type="OrthoDB" id="9801455at2"/>